<dbReference type="PROSITE" id="PS00874">
    <property type="entry name" value="T2SP_F"/>
    <property type="match status" value="1"/>
</dbReference>
<feature type="transmembrane region" description="Helical" evidence="10">
    <location>
        <begin position="174"/>
        <end position="194"/>
    </location>
</feature>
<dbReference type="FunFam" id="1.20.81.30:FF:000001">
    <property type="entry name" value="Type II secretion system protein F"/>
    <property type="match status" value="2"/>
</dbReference>
<keyword evidence="7 10" id="KW-1133">Transmembrane helix</keyword>
<evidence type="ECO:0000256" key="2">
    <source>
        <dbReference type="ARBA" id="ARBA00005745"/>
    </source>
</evidence>
<dbReference type="InterPro" id="IPR001992">
    <property type="entry name" value="T2SS_GspF/T4SS_PilC_CS"/>
</dbReference>
<evidence type="ECO:0000256" key="10">
    <source>
        <dbReference type="SAM" id="Phobius"/>
    </source>
</evidence>
<dbReference type="GO" id="GO:0015628">
    <property type="term" value="P:protein secretion by the type II secretion system"/>
    <property type="evidence" value="ECO:0007669"/>
    <property type="project" value="TreeGrafter"/>
</dbReference>
<evidence type="ECO:0000259" key="11">
    <source>
        <dbReference type="Pfam" id="PF00482"/>
    </source>
</evidence>
<evidence type="ECO:0000256" key="8">
    <source>
        <dbReference type="ARBA" id="ARBA00023136"/>
    </source>
</evidence>
<keyword evidence="8 10" id="KW-0472">Membrane</keyword>
<feature type="domain" description="Type II secretion system protein GspF" evidence="11">
    <location>
        <begin position="72"/>
        <end position="195"/>
    </location>
</feature>
<evidence type="ECO:0000256" key="5">
    <source>
        <dbReference type="ARBA" id="ARBA00022519"/>
    </source>
</evidence>
<dbReference type="Pfam" id="PF00482">
    <property type="entry name" value="T2SSF"/>
    <property type="match status" value="2"/>
</dbReference>
<reference evidence="12 13" key="1">
    <citation type="submission" date="2016-11" db="EMBL/GenBank/DDBJ databases">
        <authorList>
            <person name="Jaros S."/>
            <person name="Januszkiewicz K."/>
            <person name="Wedrychowicz H."/>
        </authorList>
    </citation>
    <scope>NUCLEOTIDE SEQUENCE [LARGE SCALE GENOMIC DNA]</scope>
    <source>
        <strain evidence="12 13">CGMCC 1.7049</strain>
    </source>
</reference>
<dbReference type="PRINTS" id="PR00812">
    <property type="entry name" value="BCTERIALGSPF"/>
</dbReference>
<feature type="transmembrane region" description="Helical" evidence="10">
    <location>
        <begin position="380"/>
        <end position="400"/>
    </location>
</feature>
<keyword evidence="5" id="KW-0997">Cell inner membrane</keyword>
<dbReference type="Gene3D" id="1.20.81.30">
    <property type="entry name" value="Type II secretion system (T2SS), domain F"/>
    <property type="match status" value="2"/>
</dbReference>
<dbReference type="GO" id="GO:0005886">
    <property type="term" value="C:plasma membrane"/>
    <property type="evidence" value="ECO:0007669"/>
    <property type="project" value="UniProtKB-SubCell"/>
</dbReference>
<feature type="transmembrane region" description="Helical" evidence="10">
    <location>
        <begin position="226"/>
        <end position="244"/>
    </location>
</feature>
<name>A0A1M5M3I4_9GAMM</name>
<evidence type="ECO:0000256" key="4">
    <source>
        <dbReference type="ARBA" id="ARBA00022475"/>
    </source>
</evidence>
<dbReference type="STRING" id="490188.SAMN04488068_1240"/>
<evidence type="ECO:0000256" key="7">
    <source>
        <dbReference type="ARBA" id="ARBA00022989"/>
    </source>
</evidence>
<dbReference type="PANTHER" id="PTHR30012">
    <property type="entry name" value="GENERAL SECRETION PATHWAY PROTEIN"/>
    <property type="match status" value="1"/>
</dbReference>
<dbReference type="InterPro" id="IPR042094">
    <property type="entry name" value="T2SS_GspF_sf"/>
</dbReference>
<comment type="similarity">
    <text evidence="2 9">Belongs to the GSP F family.</text>
</comment>
<evidence type="ECO:0000256" key="1">
    <source>
        <dbReference type="ARBA" id="ARBA00004429"/>
    </source>
</evidence>
<evidence type="ECO:0000256" key="6">
    <source>
        <dbReference type="ARBA" id="ARBA00022692"/>
    </source>
</evidence>
<evidence type="ECO:0000313" key="12">
    <source>
        <dbReference type="EMBL" id="SHG71790.1"/>
    </source>
</evidence>
<dbReference type="EMBL" id="FQWZ01000002">
    <property type="protein sequence ID" value="SHG71790.1"/>
    <property type="molecule type" value="Genomic_DNA"/>
</dbReference>
<gene>
    <name evidence="12" type="ORF">SAMN04488068_1240</name>
</gene>
<keyword evidence="13" id="KW-1185">Reference proteome</keyword>
<dbReference type="InterPro" id="IPR018076">
    <property type="entry name" value="T2SS_GspF_dom"/>
</dbReference>
<proteinExistence type="inferred from homology"/>
<feature type="domain" description="Type II secretion system protein GspF" evidence="11">
    <location>
        <begin position="276"/>
        <end position="398"/>
    </location>
</feature>
<organism evidence="12 13">
    <name type="scientific">Hydrocarboniphaga daqingensis</name>
    <dbReference type="NCBI Taxonomy" id="490188"/>
    <lineage>
        <taxon>Bacteria</taxon>
        <taxon>Pseudomonadati</taxon>
        <taxon>Pseudomonadota</taxon>
        <taxon>Gammaproteobacteria</taxon>
        <taxon>Nevskiales</taxon>
        <taxon>Nevskiaceae</taxon>
        <taxon>Hydrocarboniphaga</taxon>
    </lineage>
</organism>
<sequence length="406" mass="44557">MAQAAVTVKEHVFLWEGRDRKGARVKGESRGASESLIKTQLRKQGINPIRIRKKLQLFGSKKKVTAGDIAVFSRQMSTMMSAGVPLVQSLELIGRGNQNPAMAEMVMGIKTNIEGGNSFSESLSRYPLHFDDLFVNLVDAGERSGALETLLDKIAVYKEKTEAIKKKVKKAMTYPTAVLAVAFIVTGILLYFVVPQFEDLFKGFGADLPAFTVMVIAMSRFMQDNWWIVFGVLGGGIFAFVYFYKRSAPMRRFMDRALLKVPVVGDILYKSAVARFARTLSTMFAAGVPLVEALDSVARAAGNIVFLEAIMHMKEQVSTGQQLQLTMQQSGLFPPMATQMVAIGEESGALDEMCAKVAEFYEAEVDNMVDSLSSLLEPMIMAILGVLVGGLVVAMYLPIFQLGQVV</sequence>
<evidence type="ECO:0000256" key="9">
    <source>
        <dbReference type="RuleBase" id="RU003923"/>
    </source>
</evidence>
<dbReference type="RefSeq" id="WP_072895334.1">
    <property type="nucleotide sequence ID" value="NZ_FQWZ01000002.1"/>
</dbReference>
<protein>
    <submittedName>
        <fullName evidence="12">Type IV pilus assembly protein PilC</fullName>
    </submittedName>
</protein>
<comment type="subcellular location">
    <subcellularLocation>
        <location evidence="1 9">Cell inner membrane</location>
        <topology evidence="1 9">Multi-pass membrane protein</topology>
    </subcellularLocation>
</comment>
<evidence type="ECO:0000313" key="13">
    <source>
        <dbReference type="Proteomes" id="UP000199758"/>
    </source>
</evidence>
<dbReference type="Proteomes" id="UP000199758">
    <property type="component" value="Unassembled WGS sequence"/>
</dbReference>
<dbReference type="PANTHER" id="PTHR30012:SF7">
    <property type="entry name" value="PROTEIN TRANSPORT PROTEIN HOFC HOMOLOG"/>
    <property type="match status" value="1"/>
</dbReference>
<keyword evidence="3 9" id="KW-0813">Transport</keyword>
<evidence type="ECO:0000256" key="3">
    <source>
        <dbReference type="ARBA" id="ARBA00022448"/>
    </source>
</evidence>
<dbReference type="OrthoDB" id="9805682at2"/>
<accession>A0A1M5M3I4</accession>
<keyword evidence="4" id="KW-1003">Cell membrane</keyword>
<dbReference type="AlphaFoldDB" id="A0A1M5M3I4"/>
<keyword evidence="6 9" id="KW-0812">Transmembrane</keyword>
<dbReference type="InterPro" id="IPR003004">
    <property type="entry name" value="GspF/PilC"/>
</dbReference>